<name>A0A8J1XJV3_OWEFU</name>
<dbReference type="Pfam" id="PF00071">
    <property type="entry name" value="Ras"/>
    <property type="match status" value="1"/>
</dbReference>
<dbReference type="PROSITE" id="PS51419">
    <property type="entry name" value="RAB"/>
    <property type="match status" value="1"/>
</dbReference>
<dbReference type="SMART" id="SM00173">
    <property type="entry name" value="RAS"/>
    <property type="match status" value="1"/>
</dbReference>
<keyword evidence="3" id="KW-0378">Hydrolase</keyword>
<gene>
    <name evidence="5" type="ORF">OFUS_LOCUS22560</name>
</gene>
<organism evidence="5 6">
    <name type="scientific">Owenia fusiformis</name>
    <name type="common">Polychaete worm</name>
    <dbReference type="NCBI Taxonomy" id="6347"/>
    <lineage>
        <taxon>Eukaryota</taxon>
        <taxon>Metazoa</taxon>
        <taxon>Spiralia</taxon>
        <taxon>Lophotrochozoa</taxon>
        <taxon>Annelida</taxon>
        <taxon>Polychaeta</taxon>
        <taxon>Sedentaria</taxon>
        <taxon>Canalipalpata</taxon>
        <taxon>Sabellida</taxon>
        <taxon>Oweniida</taxon>
        <taxon>Oweniidae</taxon>
        <taxon>Owenia</taxon>
    </lineage>
</organism>
<proteinExistence type="inferred from homology"/>
<protein>
    <recommendedName>
        <fullName evidence="2">small monomeric GTPase</fullName>
        <ecNumber evidence="2">3.6.5.2</ecNumber>
    </recommendedName>
</protein>
<dbReference type="SMART" id="SM00175">
    <property type="entry name" value="RAB"/>
    <property type="match status" value="1"/>
</dbReference>
<dbReference type="InterPro" id="IPR005225">
    <property type="entry name" value="Small_GTP-bd"/>
</dbReference>
<comment type="similarity">
    <text evidence="1">Belongs to the small GTPase superfamily. Ras family.</text>
</comment>
<dbReference type="SMART" id="SM00174">
    <property type="entry name" value="RHO"/>
    <property type="match status" value="1"/>
</dbReference>
<dbReference type="Gene3D" id="3.40.50.300">
    <property type="entry name" value="P-loop containing nucleotide triphosphate hydrolases"/>
    <property type="match status" value="1"/>
</dbReference>
<reference evidence="5" key="1">
    <citation type="submission" date="2022-03" db="EMBL/GenBank/DDBJ databases">
        <authorList>
            <person name="Martin C."/>
        </authorList>
    </citation>
    <scope>NUCLEOTIDE SEQUENCE</scope>
</reference>
<dbReference type="AlphaFoldDB" id="A0A8J1XJV3"/>
<dbReference type="SUPFAM" id="SSF52540">
    <property type="entry name" value="P-loop containing nucleoside triphosphate hydrolases"/>
    <property type="match status" value="1"/>
</dbReference>
<evidence type="ECO:0000256" key="2">
    <source>
        <dbReference type="ARBA" id="ARBA00011984"/>
    </source>
</evidence>
<dbReference type="PANTHER" id="PTHR45704">
    <property type="entry name" value="RAS-LIKE FAMILY MEMBER 11"/>
    <property type="match status" value="1"/>
</dbReference>
<dbReference type="InterPro" id="IPR001806">
    <property type="entry name" value="Small_GTPase"/>
</dbReference>
<dbReference type="NCBIfam" id="TIGR00231">
    <property type="entry name" value="small_GTP"/>
    <property type="match status" value="1"/>
</dbReference>
<evidence type="ECO:0000256" key="1">
    <source>
        <dbReference type="ARBA" id="ARBA00008344"/>
    </source>
</evidence>
<comment type="caution">
    <text evidence="5">The sequence shown here is derived from an EMBL/GenBank/DDBJ whole genome shotgun (WGS) entry which is preliminary data.</text>
</comment>
<dbReference type="GO" id="GO:0003925">
    <property type="term" value="F:G protein activity"/>
    <property type="evidence" value="ECO:0007669"/>
    <property type="project" value="UniProtKB-EC"/>
</dbReference>
<comment type="catalytic activity">
    <reaction evidence="4">
        <text>GTP + H2O = GDP + phosphate + H(+)</text>
        <dbReference type="Rhea" id="RHEA:19669"/>
        <dbReference type="ChEBI" id="CHEBI:15377"/>
        <dbReference type="ChEBI" id="CHEBI:15378"/>
        <dbReference type="ChEBI" id="CHEBI:37565"/>
        <dbReference type="ChEBI" id="CHEBI:43474"/>
        <dbReference type="ChEBI" id="CHEBI:58189"/>
        <dbReference type="EC" id="3.6.5.2"/>
    </reaction>
</comment>
<dbReference type="EC" id="3.6.5.2" evidence="2"/>
<dbReference type="GO" id="GO:0005525">
    <property type="term" value="F:GTP binding"/>
    <property type="evidence" value="ECO:0007669"/>
    <property type="project" value="InterPro"/>
</dbReference>
<dbReference type="EMBL" id="CAIIXF020000011">
    <property type="protein sequence ID" value="CAH1798410.1"/>
    <property type="molecule type" value="Genomic_DNA"/>
</dbReference>
<dbReference type="PROSITE" id="PS51421">
    <property type="entry name" value="RAS"/>
    <property type="match status" value="1"/>
</dbReference>
<dbReference type="InterPro" id="IPR051065">
    <property type="entry name" value="Ras-related_GTPase"/>
</dbReference>
<keyword evidence="6" id="KW-1185">Reference proteome</keyword>
<accession>A0A8J1XJV3</accession>
<dbReference type="PRINTS" id="PR00449">
    <property type="entry name" value="RASTRNSFRMNG"/>
</dbReference>
<dbReference type="Proteomes" id="UP000749559">
    <property type="component" value="Unassembled WGS sequence"/>
</dbReference>
<evidence type="ECO:0000256" key="3">
    <source>
        <dbReference type="ARBA" id="ARBA00022801"/>
    </source>
</evidence>
<evidence type="ECO:0000313" key="5">
    <source>
        <dbReference type="EMBL" id="CAH1798410.1"/>
    </source>
</evidence>
<sequence>MMTSPTSTASPSELGSSLTTHKIYKRKKSSLGEARIAVVGSESVGKSAVTVRFLTKRFIGEYEASVENKYRHNSQIDSDYVTFEILDTCCKGPEGCAKDDIIRWADGFLLIYSITSRKSFDYVKDLGSKIIDARKCGFPLVLVGNKSDMGHVRQVTRADGQELGRELDCPFIEVSASEDAETVYDAFNTVGRDILSYKRKSRTIFDRVLGGLPSLKK</sequence>
<dbReference type="OrthoDB" id="18798at2759"/>
<evidence type="ECO:0000256" key="4">
    <source>
        <dbReference type="ARBA" id="ARBA00048098"/>
    </source>
</evidence>
<evidence type="ECO:0000313" key="6">
    <source>
        <dbReference type="Proteomes" id="UP000749559"/>
    </source>
</evidence>
<dbReference type="InterPro" id="IPR027417">
    <property type="entry name" value="P-loop_NTPase"/>
</dbReference>